<keyword evidence="10 11" id="KW-0784">Thiamine biosynthesis</keyword>
<evidence type="ECO:0000256" key="9">
    <source>
        <dbReference type="ARBA" id="ARBA00022842"/>
    </source>
</evidence>
<dbReference type="GO" id="GO:0009228">
    <property type="term" value="P:thiamine biosynthetic process"/>
    <property type="evidence" value="ECO:0007669"/>
    <property type="project" value="UniProtKB-KW"/>
</dbReference>
<feature type="binding site" evidence="11">
    <location>
        <position position="160"/>
    </location>
    <ligand>
        <name>ATP</name>
        <dbReference type="ChEBI" id="CHEBI:30616"/>
    </ligand>
</feature>
<dbReference type="HAMAP" id="MF_00228">
    <property type="entry name" value="Thz_kinase"/>
    <property type="match status" value="1"/>
</dbReference>
<feature type="binding site" evidence="11">
    <location>
        <position position="124"/>
    </location>
    <ligand>
        <name>ATP</name>
        <dbReference type="ChEBI" id="CHEBI:30616"/>
    </ligand>
</feature>
<evidence type="ECO:0000256" key="10">
    <source>
        <dbReference type="ARBA" id="ARBA00022977"/>
    </source>
</evidence>
<keyword evidence="4 11" id="KW-0808">Transferase</keyword>
<comment type="similarity">
    <text evidence="11">Belongs to the Thz kinase family.</text>
</comment>
<sequence length="264" mass="27352">MSSRPLADTAADILDRVRERAPRVHCITNTAAQVLTANMLLAIGAVPSLTISADEVAAFVSGADAVLVNLGTLDAARRQAALIALDEADENRTPWVLDPVFCDRSAARAAFARDLAAREPELVRANRAEVAALTGQDIEDVESAAFDRFALDNLTVLAMTGPTDIVTDGTKRLAIANGHPLMARATAIGCAGTALIAACLAVEDDPFVAAGVGLLALGIAGEVAAAGARGPGTFVPRLIDAVYLLDRHTLTTRARTAGPLDVKP</sequence>
<dbReference type="Pfam" id="PF02110">
    <property type="entry name" value="HK"/>
    <property type="match status" value="1"/>
</dbReference>
<dbReference type="Gene3D" id="3.40.1190.20">
    <property type="match status" value="1"/>
</dbReference>
<evidence type="ECO:0000256" key="5">
    <source>
        <dbReference type="ARBA" id="ARBA00022723"/>
    </source>
</evidence>
<dbReference type="GO" id="GO:0005524">
    <property type="term" value="F:ATP binding"/>
    <property type="evidence" value="ECO:0007669"/>
    <property type="project" value="UniProtKB-UniRule"/>
</dbReference>
<comment type="pathway">
    <text evidence="3 11">Cofactor biosynthesis; thiamine diphosphate biosynthesis; 4-methyl-5-(2-phosphoethyl)-thiazole from 5-(2-hydroxyethyl)-4-methylthiazole: step 1/1.</text>
</comment>
<evidence type="ECO:0000256" key="4">
    <source>
        <dbReference type="ARBA" id="ARBA00022679"/>
    </source>
</evidence>
<protein>
    <recommendedName>
        <fullName evidence="11">Hydroxyethylthiazole kinase</fullName>
        <ecNumber evidence="11">2.7.1.50</ecNumber>
    </recommendedName>
    <alternativeName>
        <fullName evidence="11">4-methyl-5-beta-hydroxyethylthiazole kinase</fullName>
        <shortName evidence="11">TH kinase</shortName>
        <shortName evidence="11">Thz kinase</shortName>
    </alternativeName>
</protein>
<dbReference type="EC" id="2.7.1.50" evidence="11"/>
<keyword evidence="7 11" id="KW-0418">Kinase</keyword>
<evidence type="ECO:0000256" key="1">
    <source>
        <dbReference type="ARBA" id="ARBA00001771"/>
    </source>
</evidence>
<comment type="catalytic activity">
    <reaction evidence="1 11">
        <text>5-(2-hydroxyethyl)-4-methylthiazole + ATP = 4-methyl-5-(2-phosphooxyethyl)-thiazole + ADP + H(+)</text>
        <dbReference type="Rhea" id="RHEA:24212"/>
        <dbReference type="ChEBI" id="CHEBI:15378"/>
        <dbReference type="ChEBI" id="CHEBI:17957"/>
        <dbReference type="ChEBI" id="CHEBI:30616"/>
        <dbReference type="ChEBI" id="CHEBI:58296"/>
        <dbReference type="ChEBI" id="CHEBI:456216"/>
        <dbReference type="EC" id="2.7.1.50"/>
    </reaction>
</comment>
<evidence type="ECO:0000313" key="12">
    <source>
        <dbReference type="EMBL" id="BBF94521.1"/>
    </source>
</evidence>
<dbReference type="PIRSF" id="PIRSF000513">
    <property type="entry name" value="Thz_kinase"/>
    <property type="match status" value="1"/>
</dbReference>
<dbReference type="EMBL" id="AP018907">
    <property type="protein sequence ID" value="BBF94521.1"/>
    <property type="molecule type" value="Genomic_DNA"/>
</dbReference>
<evidence type="ECO:0000256" key="11">
    <source>
        <dbReference type="HAMAP-Rule" id="MF_00228"/>
    </source>
</evidence>
<comment type="cofactor">
    <cofactor evidence="2 11">
        <name>Mg(2+)</name>
        <dbReference type="ChEBI" id="CHEBI:18420"/>
    </cofactor>
</comment>
<dbReference type="InterPro" id="IPR029056">
    <property type="entry name" value="Ribokinase-like"/>
</dbReference>
<dbReference type="CDD" id="cd01170">
    <property type="entry name" value="THZ_kinase"/>
    <property type="match status" value="1"/>
</dbReference>
<dbReference type="PRINTS" id="PR01099">
    <property type="entry name" value="HYETHTZKNASE"/>
</dbReference>
<comment type="function">
    <text evidence="11">Catalyzes the phosphorylation of the hydroxyl group of 4-methyl-5-beta-hydroxyethylthiazole (THZ).</text>
</comment>
<dbReference type="InterPro" id="IPR000417">
    <property type="entry name" value="Hyethyz_kinase"/>
</dbReference>
<keyword evidence="6 11" id="KW-0547">Nucleotide-binding</keyword>
<evidence type="ECO:0000256" key="8">
    <source>
        <dbReference type="ARBA" id="ARBA00022840"/>
    </source>
</evidence>
<dbReference type="AlphaFoldDB" id="A0A348G4N8"/>
<keyword evidence="8 11" id="KW-0067">ATP-binding</keyword>
<dbReference type="Proteomes" id="UP000266934">
    <property type="component" value="Chromosome"/>
</dbReference>
<name>A0A348G4N8_9HYPH</name>
<dbReference type="GO" id="GO:0000287">
    <property type="term" value="F:magnesium ion binding"/>
    <property type="evidence" value="ECO:0007669"/>
    <property type="project" value="UniProtKB-UniRule"/>
</dbReference>
<dbReference type="OrthoDB" id="8909021at2"/>
<dbReference type="KEGG" id="blag:BLTE_32060"/>
<keyword evidence="13" id="KW-1185">Reference proteome</keyword>
<dbReference type="UniPathway" id="UPA00060">
    <property type="reaction ID" value="UER00139"/>
</dbReference>
<evidence type="ECO:0000256" key="6">
    <source>
        <dbReference type="ARBA" id="ARBA00022741"/>
    </source>
</evidence>
<evidence type="ECO:0000256" key="7">
    <source>
        <dbReference type="ARBA" id="ARBA00022777"/>
    </source>
</evidence>
<evidence type="ECO:0000313" key="13">
    <source>
        <dbReference type="Proteomes" id="UP000266934"/>
    </source>
</evidence>
<dbReference type="GO" id="GO:0004417">
    <property type="term" value="F:hydroxyethylthiazole kinase activity"/>
    <property type="evidence" value="ECO:0007669"/>
    <property type="project" value="UniProtKB-UniRule"/>
</dbReference>
<feature type="binding site" evidence="11">
    <location>
        <position position="187"/>
    </location>
    <ligand>
        <name>substrate</name>
    </ligand>
</feature>
<evidence type="ECO:0000256" key="3">
    <source>
        <dbReference type="ARBA" id="ARBA00004868"/>
    </source>
</evidence>
<comment type="caution">
    <text evidence="11">Lacks conserved residue(s) required for the propagation of feature annotation.</text>
</comment>
<dbReference type="SUPFAM" id="SSF53613">
    <property type="entry name" value="Ribokinase-like"/>
    <property type="match status" value="1"/>
</dbReference>
<evidence type="ECO:0000256" key="2">
    <source>
        <dbReference type="ARBA" id="ARBA00001946"/>
    </source>
</evidence>
<organism evidence="12 13">
    <name type="scientific">Blastochloris tepida</name>
    <dbReference type="NCBI Taxonomy" id="2233851"/>
    <lineage>
        <taxon>Bacteria</taxon>
        <taxon>Pseudomonadati</taxon>
        <taxon>Pseudomonadota</taxon>
        <taxon>Alphaproteobacteria</taxon>
        <taxon>Hyphomicrobiales</taxon>
        <taxon>Blastochloridaceae</taxon>
        <taxon>Blastochloris</taxon>
    </lineage>
</organism>
<dbReference type="GO" id="GO:0009229">
    <property type="term" value="P:thiamine diphosphate biosynthetic process"/>
    <property type="evidence" value="ECO:0007669"/>
    <property type="project" value="UniProtKB-UniRule"/>
</dbReference>
<proteinExistence type="inferred from homology"/>
<gene>
    <name evidence="11 12" type="primary">thiM</name>
    <name evidence="12" type="ORF">BLTE_32060</name>
</gene>
<keyword evidence="5 11" id="KW-0479">Metal-binding</keyword>
<dbReference type="RefSeq" id="WP_126401609.1">
    <property type="nucleotide sequence ID" value="NZ_AP018907.1"/>
</dbReference>
<reference evidence="12 13" key="1">
    <citation type="submission" date="2018-08" db="EMBL/GenBank/DDBJ databases">
        <title>Complete genome sequencing of Blastochloris tepida GI.</title>
        <authorList>
            <person name="Tsukatani Y."/>
            <person name="Mori H."/>
        </authorList>
    </citation>
    <scope>NUCLEOTIDE SEQUENCE [LARGE SCALE GENOMIC DNA]</scope>
    <source>
        <strain evidence="12 13">GI</strain>
    </source>
</reference>
<accession>A0A348G4N8</accession>
<dbReference type="NCBIfam" id="NF006830">
    <property type="entry name" value="PRK09355.1"/>
    <property type="match status" value="1"/>
</dbReference>
<keyword evidence="9 11" id="KW-0460">Magnesium</keyword>